<dbReference type="EMBL" id="BGZK01001540">
    <property type="protein sequence ID" value="GBP81967.1"/>
    <property type="molecule type" value="Genomic_DNA"/>
</dbReference>
<keyword evidence="2" id="KW-1185">Reference proteome</keyword>
<protein>
    <submittedName>
        <fullName evidence="1">Uncharacterized protein</fullName>
    </submittedName>
</protein>
<sequence>MVEGKLVFNGAVSQAVFTAAARAALLRVSPEPNVFIPLFIPCNGNRFVLVTWLLNRLNTETYPATMFSVQIEDLMPWHFRPATLVKYRNCFKPLVPDCVIALTTTVYRSTDPHRVSVQDLRFSAAQPDIKRAVLWSIWLQHESARLVTHPTLTEYRCEATASAVASHPVISESFGGSLPSPLDKYFFSKSRRRTGDSFMIASGGDDLLFAELHARFPQRNA</sequence>
<evidence type="ECO:0000313" key="2">
    <source>
        <dbReference type="Proteomes" id="UP000299102"/>
    </source>
</evidence>
<dbReference type="AlphaFoldDB" id="A0A4C1Z5N8"/>
<accession>A0A4C1Z5N8</accession>
<organism evidence="1 2">
    <name type="scientific">Eumeta variegata</name>
    <name type="common">Bagworm moth</name>
    <name type="synonym">Eumeta japonica</name>
    <dbReference type="NCBI Taxonomy" id="151549"/>
    <lineage>
        <taxon>Eukaryota</taxon>
        <taxon>Metazoa</taxon>
        <taxon>Ecdysozoa</taxon>
        <taxon>Arthropoda</taxon>
        <taxon>Hexapoda</taxon>
        <taxon>Insecta</taxon>
        <taxon>Pterygota</taxon>
        <taxon>Neoptera</taxon>
        <taxon>Endopterygota</taxon>
        <taxon>Lepidoptera</taxon>
        <taxon>Glossata</taxon>
        <taxon>Ditrysia</taxon>
        <taxon>Tineoidea</taxon>
        <taxon>Psychidae</taxon>
        <taxon>Oiketicinae</taxon>
        <taxon>Eumeta</taxon>
    </lineage>
</organism>
<reference evidence="1 2" key="1">
    <citation type="journal article" date="2019" name="Commun. Biol.">
        <title>The bagworm genome reveals a unique fibroin gene that provides high tensile strength.</title>
        <authorList>
            <person name="Kono N."/>
            <person name="Nakamura H."/>
            <person name="Ohtoshi R."/>
            <person name="Tomita M."/>
            <person name="Numata K."/>
            <person name="Arakawa K."/>
        </authorList>
    </citation>
    <scope>NUCLEOTIDE SEQUENCE [LARGE SCALE GENOMIC DNA]</scope>
</reference>
<gene>
    <name evidence="1" type="ORF">EVAR_62787_1</name>
</gene>
<comment type="caution">
    <text evidence="1">The sequence shown here is derived from an EMBL/GenBank/DDBJ whole genome shotgun (WGS) entry which is preliminary data.</text>
</comment>
<dbReference type="Proteomes" id="UP000299102">
    <property type="component" value="Unassembled WGS sequence"/>
</dbReference>
<evidence type="ECO:0000313" key="1">
    <source>
        <dbReference type="EMBL" id="GBP81967.1"/>
    </source>
</evidence>
<name>A0A4C1Z5N8_EUMVA</name>
<proteinExistence type="predicted"/>